<evidence type="ECO:0000256" key="1">
    <source>
        <dbReference type="SAM" id="MobiDB-lite"/>
    </source>
</evidence>
<accession>A0A5N6KXE7</accession>
<gene>
    <name evidence="2" type="ORF">FH972_024221</name>
</gene>
<reference evidence="2 3" key="1">
    <citation type="submission" date="2019-06" db="EMBL/GenBank/DDBJ databases">
        <title>A chromosomal-level reference genome of Carpinus fangiana (Coryloideae, Betulaceae).</title>
        <authorList>
            <person name="Yang X."/>
            <person name="Wang Z."/>
            <person name="Zhang L."/>
            <person name="Hao G."/>
            <person name="Liu J."/>
            <person name="Yang Y."/>
        </authorList>
    </citation>
    <scope>NUCLEOTIDE SEQUENCE [LARGE SCALE GENOMIC DNA]</scope>
    <source>
        <strain evidence="2">Cfa_2016G</strain>
        <tissue evidence="2">Leaf</tissue>
    </source>
</reference>
<dbReference type="AlphaFoldDB" id="A0A5N6KXE7"/>
<proteinExistence type="predicted"/>
<evidence type="ECO:0000313" key="3">
    <source>
        <dbReference type="Proteomes" id="UP000327013"/>
    </source>
</evidence>
<dbReference type="EMBL" id="VIBQ01000016">
    <property type="protein sequence ID" value="KAB8356644.1"/>
    <property type="molecule type" value="Genomic_DNA"/>
</dbReference>
<feature type="region of interest" description="Disordered" evidence="1">
    <location>
        <begin position="50"/>
        <end position="69"/>
    </location>
</feature>
<name>A0A5N6KXE7_9ROSI</name>
<dbReference type="Proteomes" id="UP000327013">
    <property type="component" value="Unassembled WGS sequence"/>
</dbReference>
<evidence type="ECO:0000313" key="2">
    <source>
        <dbReference type="EMBL" id="KAB8356644.1"/>
    </source>
</evidence>
<organism evidence="2 3">
    <name type="scientific">Carpinus fangiana</name>
    <dbReference type="NCBI Taxonomy" id="176857"/>
    <lineage>
        <taxon>Eukaryota</taxon>
        <taxon>Viridiplantae</taxon>
        <taxon>Streptophyta</taxon>
        <taxon>Embryophyta</taxon>
        <taxon>Tracheophyta</taxon>
        <taxon>Spermatophyta</taxon>
        <taxon>Magnoliopsida</taxon>
        <taxon>eudicotyledons</taxon>
        <taxon>Gunneridae</taxon>
        <taxon>Pentapetalae</taxon>
        <taxon>rosids</taxon>
        <taxon>fabids</taxon>
        <taxon>Fagales</taxon>
        <taxon>Betulaceae</taxon>
        <taxon>Carpinus</taxon>
    </lineage>
</organism>
<comment type="caution">
    <text evidence="2">The sequence shown here is derived from an EMBL/GenBank/DDBJ whole genome shotgun (WGS) entry which is preliminary data.</text>
</comment>
<sequence length="69" mass="7258">MEPRAKRWAQGCSNETTDMGCIERRAPAAPNAAVIPLVGASRIASGAGLVRHRASQVPPPGRSHDAISR</sequence>
<protein>
    <submittedName>
        <fullName evidence="2">Uncharacterized protein</fullName>
    </submittedName>
</protein>
<keyword evidence="3" id="KW-1185">Reference proteome</keyword>